<dbReference type="PANTHER" id="PTHR43557:SF2">
    <property type="entry name" value="RIESKE DOMAIN-CONTAINING PROTEIN-RELATED"/>
    <property type="match status" value="1"/>
</dbReference>
<evidence type="ECO:0000313" key="8">
    <source>
        <dbReference type="Proteomes" id="UP001611397"/>
    </source>
</evidence>
<comment type="cofactor">
    <cofactor evidence="1">
        <name>FAD</name>
        <dbReference type="ChEBI" id="CHEBI:57692"/>
    </cofactor>
</comment>
<dbReference type="PRINTS" id="PR00411">
    <property type="entry name" value="PNDRDTASEI"/>
</dbReference>
<evidence type="ECO:0000259" key="5">
    <source>
        <dbReference type="Pfam" id="PF07992"/>
    </source>
</evidence>
<keyword evidence="3" id="KW-0274">FAD</keyword>
<keyword evidence="2" id="KW-0285">Flavoprotein</keyword>
<name>A0ABW7VES5_STROI</name>
<dbReference type="Gene3D" id="3.30.390.30">
    <property type="match status" value="1"/>
</dbReference>
<evidence type="ECO:0000256" key="2">
    <source>
        <dbReference type="ARBA" id="ARBA00022630"/>
    </source>
</evidence>
<dbReference type="PANTHER" id="PTHR43557">
    <property type="entry name" value="APOPTOSIS-INDUCING FACTOR 1"/>
    <property type="match status" value="1"/>
</dbReference>
<gene>
    <name evidence="7" type="ORF">ACH49L_25430</name>
</gene>
<dbReference type="InterPro" id="IPR050446">
    <property type="entry name" value="FAD-oxidoreductase/Apoptosis"/>
</dbReference>
<feature type="domain" description="FAD/NAD(P)-binding" evidence="5">
    <location>
        <begin position="3"/>
        <end position="299"/>
    </location>
</feature>
<proteinExistence type="predicted"/>
<evidence type="ECO:0000313" key="7">
    <source>
        <dbReference type="EMBL" id="MFI2158995.1"/>
    </source>
</evidence>
<evidence type="ECO:0000256" key="1">
    <source>
        <dbReference type="ARBA" id="ARBA00001974"/>
    </source>
</evidence>
<dbReference type="Gene3D" id="3.50.50.60">
    <property type="entry name" value="FAD/NAD(P)-binding domain"/>
    <property type="match status" value="2"/>
</dbReference>
<keyword evidence="4" id="KW-0560">Oxidoreductase</keyword>
<dbReference type="InterPro" id="IPR028202">
    <property type="entry name" value="Reductase_C"/>
</dbReference>
<protein>
    <submittedName>
        <fullName evidence="7">NAD(P)/FAD-dependent oxidoreductase</fullName>
    </submittedName>
</protein>
<dbReference type="InterPro" id="IPR023753">
    <property type="entry name" value="FAD/NAD-binding_dom"/>
</dbReference>
<dbReference type="RefSeq" id="WP_208616637.1">
    <property type="nucleotide sequence ID" value="NZ_JBIRUT010000015.1"/>
</dbReference>
<dbReference type="InterPro" id="IPR016156">
    <property type="entry name" value="FAD/NAD-linked_Rdtase_dimer_sf"/>
</dbReference>
<keyword evidence="8" id="KW-1185">Reference proteome</keyword>
<feature type="domain" description="Reductase C-terminal" evidence="6">
    <location>
        <begin position="320"/>
        <end position="394"/>
    </location>
</feature>
<comment type="caution">
    <text evidence="7">The sequence shown here is derived from an EMBL/GenBank/DDBJ whole genome shotgun (WGS) entry which is preliminary data.</text>
</comment>
<organism evidence="7 8">
    <name type="scientific">Streptomyces olivaceoviridis</name>
    <name type="common">Streptomyces corchorusii</name>
    <dbReference type="NCBI Taxonomy" id="1921"/>
    <lineage>
        <taxon>Bacteria</taxon>
        <taxon>Bacillati</taxon>
        <taxon>Actinomycetota</taxon>
        <taxon>Actinomycetes</taxon>
        <taxon>Kitasatosporales</taxon>
        <taxon>Streptomycetaceae</taxon>
        <taxon>Streptomyces</taxon>
    </lineage>
</organism>
<reference evidence="7 8" key="1">
    <citation type="submission" date="2024-10" db="EMBL/GenBank/DDBJ databases">
        <title>The Natural Products Discovery Center: Release of the First 8490 Sequenced Strains for Exploring Actinobacteria Biosynthetic Diversity.</title>
        <authorList>
            <person name="Kalkreuter E."/>
            <person name="Kautsar S.A."/>
            <person name="Yang D."/>
            <person name="Bader C.D."/>
            <person name="Teijaro C.N."/>
            <person name="Fluegel L."/>
            <person name="Davis C.M."/>
            <person name="Simpson J.R."/>
            <person name="Lauterbach L."/>
            <person name="Steele A.D."/>
            <person name="Gui C."/>
            <person name="Meng S."/>
            <person name="Li G."/>
            <person name="Viehrig K."/>
            <person name="Ye F."/>
            <person name="Su P."/>
            <person name="Kiefer A.F."/>
            <person name="Nichols A."/>
            <person name="Cepeda A.J."/>
            <person name="Yan W."/>
            <person name="Fan B."/>
            <person name="Jiang Y."/>
            <person name="Adhikari A."/>
            <person name="Zheng C.-J."/>
            <person name="Schuster L."/>
            <person name="Cowan T.M."/>
            <person name="Smanski M.J."/>
            <person name="Chevrette M.G."/>
            <person name="De Carvalho L.P.S."/>
            <person name="Shen B."/>
        </authorList>
    </citation>
    <scope>NUCLEOTIDE SEQUENCE [LARGE SCALE GENOMIC DNA]</scope>
    <source>
        <strain evidence="7 8">NPDC020295</strain>
    </source>
</reference>
<dbReference type="Proteomes" id="UP001611397">
    <property type="component" value="Unassembled WGS sequence"/>
</dbReference>
<dbReference type="PRINTS" id="PR00368">
    <property type="entry name" value="FADPNR"/>
</dbReference>
<accession>A0ABW7VES5</accession>
<evidence type="ECO:0000259" key="6">
    <source>
        <dbReference type="Pfam" id="PF14759"/>
    </source>
</evidence>
<evidence type="ECO:0000256" key="3">
    <source>
        <dbReference type="ARBA" id="ARBA00022827"/>
    </source>
</evidence>
<dbReference type="Pfam" id="PF14759">
    <property type="entry name" value="Reductase_C"/>
    <property type="match status" value="1"/>
</dbReference>
<dbReference type="Pfam" id="PF07992">
    <property type="entry name" value="Pyr_redox_2"/>
    <property type="match status" value="1"/>
</dbReference>
<dbReference type="InterPro" id="IPR036188">
    <property type="entry name" value="FAD/NAD-bd_sf"/>
</dbReference>
<sequence length="401" mass="42616">MRRVVVVGASAAGLATAAALRQQGFGGLITMIGDEPHLPYDRPPLSKQFLTGQWDAERLLLRPESDLKAMNLDLRLGVSATAVDRTARTVTLAHGGTVPYDALVIATGVRPRLLPDGHGRGGVHVLRTREDALALRDRLGNGRRLVIIGGGFLGTEVAAAARQRGADVTVVESGAEPLARIIGRAAGRFITGIHRDRGVRILTGLKAETFDTADGAVTGVRLDDGRILPADDVLVAAGSVPNTDWLRGSGLDIDDGLLCDAHGRCAPGIHAAGDVARWFNPLFGRAIRVEHRTSASEQGIAVARDLLTPATPQPAAPVPYFWTDQYEVKVQSHGYLPGHEESAILDGDLAEGRALIGYRRGRHLTGVLAIGMPVKDVRPWRAAVARRTEWAAATSAPTPAR</sequence>
<evidence type="ECO:0000256" key="4">
    <source>
        <dbReference type="ARBA" id="ARBA00023002"/>
    </source>
</evidence>
<dbReference type="SUPFAM" id="SSF55424">
    <property type="entry name" value="FAD/NAD-linked reductases, dimerisation (C-terminal) domain"/>
    <property type="match status" value="1"/>
</dbReference>
<dbReference type="SUPFAM" id="SSF51905">
    <property type="entry name" value="FAD/NAD(P)-binding domain"/>
    <property type="match status" value="2"/>
</dbReference>
<dbReference type="EMBL" id="JBIRWM010000013">
    <property type="protein sequence ID" value="MFI2158995.1"/>
    <property type="molecule type" value="Genomic_DNA"/>
</dbReference>